<dbReference type="RefSeq" id="WP_169656772.1">
    <property type="nucleotide sequence ID" value="NZ_JABANE010000024.1"/>
</dbReference>
<dbReference type="PRINTS" id="PR00081">
    <property type="entry name" value="GDHRDH"/>
</dbReference>
<dbReference type="SUPFAM" id="SSF51735">
    <property type="entry name" value="NAD(P)-binding Rossmann-fold domains"/>
    <property type="match status" value="1"/>
</dbReference>
<protein>
    <submittedName>
        <fullName evidence="2">SDR family NAD(P)-dependent oxidoreductase</fullName>
    </submittedName>
</protein>
<dbReference type="AlphaFoldDB" id="A0A7X9P2Q2"/>
<keyword evidence="3" id="KW-1185">Reference proteome</keyword>
<name>A0A7X9P2Q2_9BACT</name>
<evidence type="ECO:0000313" key="2">
    <source>
        <dbReference type="EMBL" id="NME68468.1"/>
    </source>
</evidence>
<organism evidence="2 3">
    <name type="scientific">Flammeovirga aprica JL-4</name>
    <dbReference type="NCBI Taxonomy" id="694437"/>
    <lineage>
        <taxon>Bacteria</taxon>
        <taxon>Pseudomonadati</taxon>
        <taxon>Bacteroidota</taxon>
        <taxon>Cytophagia</taxon>
        <taxon>Cytophagales</taxon>
        <taxon>Flammeovirgaceae</taxon>
        <taxon>Flammeovirga</taxon>
    </lineage>
</organism>
<accession>A0A7X9P2Q2</accession>
<sequence>MKENGIRFWKYFREYEWSNVYSMLKNNRKDPKICSSECKGKLVVITGATSGIGYLVAKKYASMGANLLCINRNLEKSEQLKAEVEEQYQVSCDFMLADLSNMKDAHSVAEKLNQMDEPIDVIIHNAGVFLTQKELTNEGIEKVLMVHHIAPFIINYKIKNKLKAQEKARIIFVNSEGHRFAPWGLRLDDLNFQKRRYSGYASYGSAKLAQLLCMLKFKSFYENSGVIINAMHPGAVKSDSGKENGKVYQWYKKNILDRNLKPATVSAEALYHLGVSEEVEKINGKFFNLTTLEEPTPPALDHEIAELLWNISKTMGRLN</sequence>
<dbReference type="Pfam" id="PF00106">
    <property type="entry name" value="adh_short"/>
    <property type="match status" value="1"/>
</dbReference>
<dbReference type="Proteomes" id="UP000576082">
    <property type="component" value="Unassembled WGS sequence"/>
</dbReference>
<reference evidence="2 3" key="1">
    <citation type="submission" date="2020-04" db="EMBL/GenBank/DDBJ databases">
        <title>Flammeovirga sp. SR4, a novel species isolated from seawater.</title>
        <authorList>
            <person name="Wang X."/>
        </authorList>
    </citation>
    <scope>NUCLEOTIDE SEQUENCE [LARGE SCALE GENOMIC DNA]</scope>
    <source>
        <strain evidence="2 3">ATCC 23126</strain>
    </source>
</reference>
<evidence type="ECO:0000256" key="1">
    <source>
        <dbReference type="ARBA" id="ARBA00023002"/>
    </source>
</evidence>
<comment type="caution">
    <text evidence="2">The sequence shown here is derived from an EMBL/GenBank/DDBJ whole genome shotgun (WGS) entry which is preliminary data.</text>
</comment>
<proteinExistence type="predicted"/>
<dbReference type="InterPro" id="IPR036291">
    <property type="entry name" value="NAD(P)-bd_dom_sf"/>
</dbReference>
<gene>
    <name evidence="2" type="ORF">HHU12_10905</name>
</gene>
<dbReference type="GO" id="GO:0016491">
    <property type="term" value="F:oxidoreductase activity"/>
    <property type="evidence" value="ECO:0007669"/>
    <property type="project" value="UniProtKB-KW"/>
</dbReference>
<keyword evidence="1" id="KW-0560">Oxidoreductase</keyword>
<evidence type="ECO:0000313" key="3">
    <source>
        <dbReference type="Proteomes" id="UP000576082"/>
    </source>
</evidence>
<dbReference type="PANTHER" id="PTHR43157">
    <property type="entry name" value="PHOSPHATIDYLINOSITOL-GLYCAN BIOSYNTHESIS CLASS F PROTEIN-RELATED"/>
    <property type="match status" value="1"/>
</dbReference>
<dbReference type="Gene3D" id="3.40.50.720">
    <property type="entry name" value="NAD(P)-binding Rossmann-like Domain"/>
    <property type="match status" value="1"/>
</dbReference>
<dbReference type="InterPro" id="IPR002347">
    <property type="entry name" value="SDR_fam"/>
</dbReference>
<dbReference type="PANTHER" id="PTHR43157:SF31">
    <property type="entry name" value="PHOSPHATIDYLINOSITOL-GLYCAN BIOSYNTHESIS CLASS F PROTEIN"/>
    <property type="match status" value="1"/>
</dbReference>
<dbReference type="EMBL" id="JABANE010000024">
    <property type="protein sequence ID" value="NME68468.1"/>
    <property type="molecule type" value="Genomic_DNA"/>
</dbReference>